<gene>
    <name evidence="2" type="ORF">HCT46_01525</name>
</gene>
<reference evidence="2" key="1">
    <citation type="submission" date="2020-03" db="EMBL/GenBank/DDBJ databases">
        <title>Spirochaetal bacteria isolated from arthropods constitute a novel genus Entomospira genus novum within the order Spirochaetales.</title>
        <authorList>
            <person name="Grana-Miraglia L."/>
            <person name="Sikutova S."/>
            <person name="Fingerle V."/>
            <person name="Sing A."/>
            <person name="Castillo-Ramirez S."/>
            <person name="Margos G."/>
            <person name="Rudolf I."/>
        </authorList>
    </citation>
    <scope>NUCLEOTIDE SEQUENCE</scope>
    <source>
        <strain evidence="2">BR208</strain>
    </source>
</reference>
<name>A0A968KXJ0_9SPIO</name>
<organism evidence="2 3">
    <name type="scientific">Entomospira nematocerorum</name>
    <dbReference type="NCBI Taxonomy" id="2719987"/>
    <lineage>
        <taxon>Bacteria</taxon>
        <taxon>Pseudomonadati</taxon>
        <taxon>Spirochaetota</taxon>
        <taxon>Spirochaetia</taxon>
        <taxon>Spirochaetales</taxon>
        <taxon>Spirochaetaceae</taxon>
        <taxon>Entomospira</taxon>
    </lineage>
</organism>
<protein>
    <submittedName>
        <fullName evidence="2">Helix-turn-helix domain-containing protein</fullName>
    </submittedName>
</protein>
<dbReference type="EMBL" id="JAATLK010000001">
    <property type="protein sequence ID" value="NIZ46607.1"/>
    <property type="molecule type" value="Genomic_DNA"/>
</dbReference>
<sequence length="76" mass="8995">MLEYDLPQSLIDAVWQKSNTTLMVRELAEFLVVSPNTIRKEIYQGKLRASKRSGTWIIERRDLLQYLENHSNLNME</sequence>
<dbReference type="SUPFAM" id="SSF46955">
    <property type="entry name" value="Putative DNA-binding domain"/>
    <property type="match status" value="1"/>
</dbReference>
<dbReference type="InterPro" id="IPR009061">
    <property type="entry name" value="DNA-bd_dom_put_sf"/>
</dbReference>
<feature type="domain" description="Helix-turn-helix" evidence="1">
    <location>
        <begin position="24"/>
        <end position="70"/>
    </location>
</feature>
<dbReference type="AlphaFoldDB" id="A0A968KXJ0"/>
<keyword evidence="3" id="KW-1185">Reference proteome</keyword>
<proteinExistence type="predicted"/>
<accession>A0A968KXJ0</accession>
<dbReference type="Pfam" id="PF12728">
    <property type="entry name" value="HTH_17"/>
    <property type="match status" value="1"/>
</dbReference>
<evidence type="ECO:0000313" key="2">
    <source>
        <dbReference type="EMBL" id="NIZ46607.1"/>
    </source>
</evidence>
<comment type="caution">
    <text evidence="2">The sequence shown here is derived from an EMBL/GenBank/DDBJ whole genome shotgun (WGS) entry which is preliminary data.</text>
</comment>
<evidence type="ECO:0000259" key="1">
    <source>
        <dbReference type="Pfam" id="PF12728"/>
    </source>
</evidence>
<dbReference type="InterPro" id="IPR041657">
    <property type="entry name" value="HTH_17"/>
</dbReference>
<evidence type="ECO:0000313" key="3">
    <source>
        <dbReference type="Proteomes" id="UP000752013"/>
    </source>
</evidence>
<dbReference type="Proteomes" id="UP000752013">
    <property type="component" value="Unassembled WGS sequence"/>
</dbReference>